<dbReference type="Proteomes" id="UP000183376">
    <property type="component" value="Chromosome I"/>
</dbReference>
<dbReference type="EMBL" id="LT629701">
    <property type="protein sequence ID" value="SDN57172.1"/>
    <property type="molecule type" value="Genomic_DNA"/>
</dbReference>
<gene>
    <name evidence="2" type="ORF">SAMN04489726_7223</name>
</gene>
<dbReference type="OrthoDB" id="3695774at2"/>
<evidence type="ECO:0000313" key="3">
    <source>
        <dbReference type="Proteomes" id="UP000183376"/>
    </source>
</evidence>
<evidence type="ECO:0000313" key="2">
    <source>
        <dbReference type="EMBL" id="SDN57172.1"/>
    </source>
</evidence>
<reference evidence="2 3" key="1">
    <citation type="submission" date="2016-10" db="EMBL/GenBank/DDBJ databases">
        <authorList>
            <person name="de Groot N.N."/>
        </authorList>
    </citation>
    <scope>NUCLEOTIDE SEQUENCE [LARGE SCALE GENOMIC DNA]</scope>
    <source>
        <strain evidence="2 3">DSM 44149</strain>
    </source>
</reference>
<proteinExistence type="predicted"/>
<protein>
    <submittedName>
        <fullName evidence="2">Anti-anti-sigma factor</fullName>
    </submittedName>
</protein>
<dbReference type="InterPro" id="IPR025847">
    <property type="entry name" value="MEDS_domain"/>
</dbReference>
<dbReference type="STRING" id="211114.SAMN04489726_7223"/>
<dbReference type="AlphaFoldDB" id="A0A1H0CH63"/>
<dbReference type="InterPro" id="IPR058548">
    <property type="entry name" value="MlaB-like_STAS"/>
</dbReference>
<dbReference type="Pfam" id="PF14417">
    <property type="entry name" value="MEDS"/>
    <property type="match status" value="1"/>
</dbReference>
<dbReference type="CDD" id="cd07043">
    <property type="entry name" value="STAS_anti-anti-sigma_factors"/>
    <property type="match status" value="1"/>
</dbReference>
<keyword evidence="3" id="KW-1185">Reference proteome</keyword>
<evidence type="ECO:0000259" key="1">
    <source>
        <dbReference type="PROSITE" id="PS50801"/>
    </source>
</evidence>
<feature type="domain" description="STAS" evidence="1">
    <location>
        <begin position="186"/>
        <end position="275"/>
    </location>
</feature>
<dbReference type="PROSITE" id="PS50801">
    <property type="entry name" value="STAS"/>
    <property type="match status" value="1"/>
</dbReference>
<dbReference type="InterPro" id="IPR002645">
    <property type="entry name" value="STAS_dom"/>
</dbReference>
<dbReference type="Gene3D" id="3.30.750.24">
    <property type="entry name" value="STAS domain"/>
    <property type="match status" value="1"/>
</dbReference>
<accession>A0A1H0CH63</accession>
<organism evidence="2 3">
    <name type="scientific">Allokutzneria albata</name>
    <name type="common">Kibdelosporangium albatum</name>
    <dbReference type="NCBI Taxonomy" id="211114"/>
    <lineage>
        <taxon>Bacteria</taxon>
        <taxon>Bacillati</taxon>
        <taxon>Actinomycetota</taxon>
        <taxon>Actinomycetes</taxon>
        <taxon>Pseudonocardiales</taxon>
        <taxon>Pseudonocardiaceae</taxon>
        <taxon>Allokutzneria</taxon>
    </lineage>
</organism>
<name>A0A1H0CH63_ALLAB</name>
<dbReference type="InterPro" id="IPR036513">
    <property type="entry name" value="STAS_dom_sf"/>
</dbReference>
<dbReference type="SUPFAM" id="SSF52091">
    <property type="entry name" value="SpoIIaa-like"/>
    <property type="match status" value="1"/>
</dbReference>
<dbReference type="RefSeq" id="WP_052407638.1">
    <property type="nucleotide sequence ID" value="NZ_JOEF01000017.1"/>
</dbReference>
<dbReference type="eggNOG" id="COG1366">
    <property type="taxonomic scope" value="Bacteria"/>
</dbReference>
<dbReference type="Pfam" id="PF13466">
    <property type="entry name" value="STAS_2"/>
    <property type="match status" value="1"/>
</dbReference>
<sequence length="298" mass="33162">MGRPWTASRHLCLSYRDEDEYRTLLTINLLAALEQGERIIYLSGDVPVDVVHAWLRDTHQGIESLVARGQLLVRQGNGFCEVNGTPGDESVVDLLDRESAVAARAGYTGLRVSVTRTHLPRDDLLGWERLLQHEERFTRLLANGNPAGLTLTCQYDQHLVPEHHLGALRQAHPVALTAEEAARRQPLLRADALPGQRGLRLSGEINRSNLVELSAALESTFRGDDDIHLDLADLHYADVAAVRLLAQTARRLHDGRRFVLHCPGPIISAILRIYGWDRLPALLLSEGKEAEGKERACE</sequence>